<reference evidence="2 3" key="1">
    <citation type="submission" date="2015-01" db="EMBL/GenBank/DDBJ databases">
        <title>The Genome Sequence of Fonsecaea pedrosoi CBS 271.37.</title>
        <authorList>
            <consortium name="The Broad Institute Genomics Platform"/>
            <person name="Cuomo C."/>
            <person name="de Hoog S."/>
            <person name="Gorbushina A."/>
            <person name="Stielow B."/>
            <person name="Teixiera M."/>
            <person name="Abouelleil A."/>
            <person name="Chapman S.B."/>
            <person name="Priest M."/>
            <person name="Young S.K."/>
            <person name="Wortman J."/>
            <person name="Nusbaum C."/>
            <person name="Birren B."/>
        </authorList>
    </citation>
    <scope>NUCLEOTIDE SEQUENCE [LARGE SCALE GENOMIC DNA]</scope>
    <source>
        <strain evidence="2 3">CBS 271.37</strain>
    </source>
</reference>
<keyword evidence="1" id="KW-1133">Transmembrane helix</keyword>
<dbReference type="AlphaFoldDB" id="A0A0D2GQF6"/>
<evidence type="ECO:0000256" key="1">
    <source>
        <dbReference type="SAM" id="Phobius"/>
    </source>
</evidence>
<dbReference type="Proteomes" id="UP000053029">
    <property type="component" value="Unassembled WGS sequence"/>
</dbReference>
<dbReference type="GeneID" id="25310909"/>
<sequence length="65" mass="7106">MSPLDNAVTLRYLYSKVLFRLKNTMNPAMLLISTIITAAITIPTALFFTNKFGNLANPGAPVAYT</sequence>
<name>A0A0D2GQF6_9EURO</name>
<organism evidence="2 3">
    <name type="scientific">Fonsecaea pedrosoi CBS 271.37</name>
    <dbReference type="NCBI Taxonomy" id="1442368"/>
    <lineage>
        <taxon>Eukaryota</taxon>
        <taxon>Fungi</taxon>
        <taxon>Dikarya</taxon>
        <taxon>Ascomycota</taxon>
        <taxon>Pezizomycotina</taxon>
        <taxon>Eurotiomycetes</taxon>
        <taxon>Chaetothyriomycetidae</taxon>
        <taxon>Chaetothyriales</taxon>
        <taxon>Herpotrichiellaceae</taxon>
        <taxon>Fonsecaea</taxon>
    </lineage>
</organism>
<proteinExistence type="predicted"/>
<dbReference type="VEuPathDB" id="FungiDB:Z517_11419"/>
<evidence type="ECO:0000313" key="3">
    <source>
        <dbReference type="Proteomes" id="UP000053029"/>
    </source>
</evidence>
<feature type="transmembrane region" description="Helical" evidence="1">
    <location>
        <begin position="28"/>
        <end position="48"/>
    </location>
</feature>
<dbReference type="HOGENOM" id="CLU_2849729_0_0_1"/>
<keyword evidence="1" id="KW-0812">Transmembrane</keyword>
<accession>A0A0D2GQF6</accession>
<gene>
    <name evidence="2" type="ORF">Z517_11419</name>
</gene>
<protein>
    <submittedName>
        <fullName evidence="2">Uncharacterized protein</fullName>
    </submittedName>
</protein>
<dbReference type="RefSeq" id="XP_013278457.1">
    <property type="nucleotide sequence ID" value="XM_013423003.1"/>
</dbReference>
<evidence type="ECO:0000313" key="2">
    <source>
        <dbReference type="EMBL" id="KIW74649.1"/>
    </source>
</evidence>
<dbReference type="EMBL" id="KN846976">
    <property type="protein sequence ID" value="KIW74649.1"/>
    <property type="molecule type" value="Genomic_DNA"/>
</dbReference>
<keyword evidence="3" id="KW-1185">Reference proteome</keyword>
<keyword evidence="1" id="KW-0472">Membrane</keyword>